<sequence length="321" mass="36636">MGLKSSFAKGSKGYSLVEILMVITLISILSIGILGVLQNFYKEEKGRRTFLKNEMEVQMLLSTLKKLFSGIGFGAPLREGDTTSAICTNLPLLGYDKENQVFCYLSTAVRQERYSGCWWICGKDGTWKTRATNNFGVLCPDINTLTSNSRHNWFLYLYNDKSEYTQVSNPQCKNQADLVYYLGRDRYYNPYFFPDDFSVKLLSANNTITGCAIGTFQINLQIGRDVPQPLINCVADFRVRLVYKGMDTSALFRGGVPIKELSGMRFCMIVQVGTRRSSEEPLPNYTDCGDFTPPNPSLEEEWKHFRWRVIEFNVPLYNLML</sequence>
<proteinExistence type="predicted"/>
<dbReference type="PROSITE" id="PS00409">
    <property type="entry name" value="PROKAR_NTER_METHYL"/>
    <property type="match status" value="1"/>
</dbReference>
<feature type="transmembrane region" description="Helical" evidence="1">
    <location>
        <begin position="20"/>
        <end position="41"/>
    </location>
</feature>
<dbReference type="AlphaFoldDB" id="A0A832GMK6"/>
<dbReference type="EMBL" id="DSZU01000128">
    <property type="protein sequence ID" value="HGV55813.1"/>
    <property type="molecule type" value="Genomic_DNA"/>
</dbReference>
<reference evidence="2" key="1">
    <citation type="journal article" date="2020" name="mSystems">
        <title>Genome- and Community-Level Interaction Insights into Carbon Utilization and Element Cycling Functions of Hydrothermarchaeota in Hydrothermal Sediment.</title>
        <authorList>
            <person name="Zhou Z."/>
            <person name="Liu Y."/>
            <person name="Xu W."/>
            <person name="Pan J."/>
            <person name="Luo Z.H."/>
            <person name="Li M."/>
        </authorList>
    </citation>
    <scope>NUCLEOTIDE SEQUENCE [LARGE SCALE GENOMIC DNA]</scope>
    <source>
        <strain evidence="2">SpSt-605</strain>
    </source>
</reference>
<dbReference type="NCBIfam" id="TIGR02532">
    <property type="entry name" value="IV_pilin_GFxxxE"/>
    <property type="match status" value="1"/>
</dbReference>
<evidence type="ECO:0000313" key="2">
    <source>
        <dbReference type="EMBL" id="HGV55813.1"/>
    </source>
</evidence>
<accession>A0A832GMK6</accession>
<protein>
    <submittedName>
        <fullName evidence="2">Type II secretion system protein</fullName>
    </submittedName>
</protein>
<comment type="caution">
    <text evidence="2">The sequence shown here is derived from an EMBL/GenBank/DDBJ whole genome shotgun (WGS) entry which is preliminary data.</text>
</comment>
<keyword evidence="1" id="KW-1133">Transmembrane helix</keyword>
<name>A0A832GMK6_9BACT</name>
<dbReference type="InterPro" id="IPR012902">
    <property type="entry name" value="N_methyl_site"/>
</dbReference>
<keyword evidence="1" id="KW-0812">Transmembrane</keyword>
<keyword evidence="1" id="KW-0472">Membrane</keyword>
<organism evidence="2">
    <name type="scientific">Caldimicrobium thiodismutans</name>
    <dbReference type="NCBI Taxonomy" id="1653476"/>
    <lineage>
        <taxon>Bacteria</taxon>
        <taxon>Pseudomonadati</taxon>
        <taxon>Thermodesulfobacteriota</taxon>
        <taxon>Thermodesulfobacteria</taxon>
        <taxon>Thermodesulfobacteriales</taxon>
        <taxon>Thermodesulfobacteriaceae</taxon>
        <taxon>Caldimicrobium</taxon>
    </lineage>
</organism>
<dbReference type="Pfam" id="PF07963">
    <property type="entry name" value="N_methyl"/>
    <property type="match status" value="1"/>
</dbReference>
<gene>
    <name evidence="2" type="ORF">ENT73_07040</name>
</gene>
<evidence type="ECO:0000256" key="1">
    <source>
        <dbReference type="SAM" id="Phobius"/>
    </source>
</evidence>